<evidence type="ECO:0000256" key="1">
    <source>
        <dbReference type="SAM" id="MobiDB-lite"/>
    </source>
</evidence>
<keyword evidence="3" id="KW-1185">Reference proteome</keyword>
<proteinExistence type="predicted"/>
<organism evidence="2 3">
    <name type="scientific">Geodia barretti</name>
    <name type="common">Barrett's horny sponge</name>
    <dbReference type="NCBI Taxonomy" id="519541"/>
    <lineage>
        <taxon>Eukaryota</taxon>
        <taxon>Metazoa</taxon>
        <taxon>Porifera</taxon>
        <taxon>Demospongiae</taxon>
        <taxon>Heteroscleromorpha</taxon>
        <taxon>Tetractinellida</taxon>
        <taxon>Astrophorina</taxon>
        <taxon>Geodiidae</taxon>
        <taxon>Geodia</taxon>
    </lineage>
</organism>
<evidence type="ECO:0000313" key="3">
    <source>
        <dbReference type="Proteomes" id="UP001174909"/>
    </source>
</evidence>
<dbReference type="Proteomes" id="UP001174909">
    <property type="component" value="Unassembled WGS sequence"/>
</dbReference>
<name>A0AA35RWG5_GEOBA</name>
<sequence>MSAADRFRQKAAVLEQCVQDTPPAKQQEEGCDSGEEKEVKVVSPPSPLPSPPPLVLYTDAQSKQSKTLLKADQLLMELTQPQPLSELLVEQNSGLEDSLVATPSSLPLTLRVRCRGKIHRFAVNKVPNEGWVLGSKTLDTETGILAWFEERKGINL</sequence>
<dbReference type="AlphaFoldDB" id="A0AA35RWG5"/>
<accession>A0AA35RWG5</accession>
<reference evidence="2" key="1">
    <citation type="submission" date="2023-03" db="EMBL/GenBank/DDBJ databases">
        <authorList>
            <person name="Steffen K."/>
            <person name="Cardenas P."/>
        </authorList>
    </citation>
    <scope>NUCLEOTIDE SEQUENCE</scope>
</reference>
<comment type="caution">
    <text evidence="2">The sequence shown here is derived from an EMBL/GenBank/DDBJ whole genome shotgun (WGS) entry which is preliminary data.</text>
</comment>
<protein>
    <submittedName>
        <fullName evidence="2">Uncharacterized protein</fullName>
    </submittedName>
</protein>
<gene>
    <name evidence="2" type="ORF">GBAR_LOCUS11221</name>
</gene>
<feature type="region of interest" description="Disordered" evidence="1">
    <location>
        <begin position="14"/>
        <end position="56"/>
    </location>
</feature>
<feature type="compositionally biased region" description="Pro residues" evidence="1">
    <location>
        <begin position="44"/>
        <end position="54"/>
    </location>
</feature>
<evidence type="ECO:0000313" key="2">
    <source>
        <dbReference type="EMBL" id="CAI8018502.1"/>
    </source>
</evidence>
<dbReference type="EMBL" id="CASHTH010001692">
    <property type="protein sequence ID" value="CAI8018502.1"/>
    <property type="molecule type" value="Genomic_DNA"/>
</dbReference>